<evidence type="ECO:0000256" key="8">
    <source>
        <dbReference type="ARBA" id="ARBA00022816"/>
    </source>
</evidence>
<accession>A0AA43QXP2</accession>
<dbReference type="GO" id="GO:0061630">
    <property type="term" value="F:ubiquitin protein ligase activity"/>
    <property type="evidence" value="ECO:0007669"/>
    <property type="project" value="UniProtKB-EC"/>
</dbReference>
<dbReference type="FunFam" id="3.30.2160.10:FF:000001">
    <property type="entry name" value="E3 ubiquitin-protein ligase NEDD4-like"/>
    <property type="match status" value="1"/>
</dbReference>
<reference evidence="14" key="1">
    <citation type="journal article" date="2023" name="Genome Biol. Evol.">
        <title>First Whole Genome Sequence and Flow Cytometry Genome Size Data for the Lichen-Forming Fungus Ramalina farinacea (Ascomycota).</title>
        <authorList>
            <person name="Llewellyn T."/>
            <person name="Mian S."/>
            <person name="Hill R."/>
            <person name="Leitch I.J."/>
            <person name="Gaya E."/>
        </authorList>
    </citation>
    <scope>NUCLEOTIDE SEQUENCE</scope>
    <source>
        <strain evidence="14">LIQ254RAFAR</strain>
    </source>
</reference>
<keyword evidence="7 11" id="KW-0833">Ubl conjugation pathway</keyword>
<feature type="region of interest" description="Disordered" evidence="12">
    <location>
        <begin position="2853"/>
        <end position="2952"/>
    </location>
</feature>
<keyword evidence="6 14" id="KW-0808">Transferase</keyword>
<comment type="pathway">
    <text evidence="3">Protein modification; protein ubiquitination.</text>
</comment>
<dbReference type="InterPro" id="IPR035983">
    <property type="entry name" value="Hect_E3_ubiquitin_ligase"/>
</dbReference>
<evidence type="ECO:0000256" key="10">
    <source>
        <dbReference type="ARBA" id="ARBA00034494"/>
    </source>
</evidence>
<name>A0AA43QXP2_9LECA</name>
<proteinExistence type="inferred from homology"/>
<comment type="caution">
    <text evidence="14">The sequence shown here is derived from an EMBL/GenBank/DDBJ whole genome shotgun (WGS) entry which is preliminary data.</text>
</comment>
<dbReference type="GO" id="GO:0051028">
    <property type="term" value="P:mRNA transport"/>
    <property type="evidence" value="ECO:0007669"/>
    <property type="project" value="UniProtKB-KW"/>
</dbReference>
<feature type="compositionally biased region" description="Acidic residues" evidence="12">
    <location>
        <begin position="2445"/>
        <end position="2483"/>
    </location>
</feature>
<keyword evidence="15" id="KW-1185">Reference proteome</keyword>
<feature type="region of interest" description="Disordered" evidence="12">
    <location>
        <begin position="256"/>
        <end position="281"/>
    </location>
</feature>
<dbReference type="InterPro" id="IPR010314">
    <property type="entry name" value="E3_Ub_ligase_DUF913"/>
</dbReference>
<feature type="compositionally biased region" description="Basic residues" evidence="12">
    <location>
        <begin position="231"/>
        <end position="242"/>
    </location>
</feature>
<feature type="region of interest" description="Disordered" evidence="12">
    <location>
        <begin position="295"/>
        <end position="348"/>
    </location>
</feature>
<feature type="compositionally biased region" description="Polar residues" evidence="12">
    <location>
        <begin position="1517"/>
        <end position="1529"/>
    </location>
</feature>
<dbReference type="PROSITE" id="PS50237">
    <property type="entry name" value="HECT"/>
    <property type="match status" value="1"/>
</dbReference>
<evidence type="ECO:0000256" key="6">
    <source>
        <dbReference type="ARBA" id="ARBA00022679"/>
    </source>
</evidence>
<dbReference type="GO" id="GO:0005737">
    <property type="term" value="C:cytoplasm"/>
    <property type="evidence" value="ECO:0007669"/>
    <property type="project" value="TreeGrafter"/>
</dbReference>
<feature type="compositionally biased region" description="Basic and acidic residues" evidence="12">
    <location>
        <begin position="2872"/>
        <end position="2919"/>
    </location>
</feature>
<feature type="compositionally biased region" description="Low complexity" evidence="12">
    <location>
        <begin position="3411"/>
        <end position="3423"/>
    </location>
</feature>
<feature type="compositionally biased region" description="Polar residues" evidence="12">
    <location>
        <begin position="2853"/>
        <end position="2863"/>
    </location>
</feature>
<evidence type="ECO:0000313" key="14">
    <source>
        <dbReference type="EMBL" id="MDI1492833.1"/>
    </source>
</evidence>
<feature type="compositionally biased region" description="Polar residues" evidence="12">
    <location>
        <begin position="921"/>
        <end position="939"/>
    </location>
</feature>
<feature type="compositionally biased region" description="Basic and acidic residues" evidence="12">
    <location>
        <begin position="2061"/>
        <end position="2073"/>
    </location>
</feature>
<keyword evidence="5" id="KW-0813">Transport</keyword>
<evidence type="ECO:0000256" key="2">
    <source>
        <dbReference type="ARBA" id="ARBA00004123"/>
    </source>
</evidence>
<dbReference type="Pfam" id="PF14377">
    <property type="entry name" value="UBM"/>
    <property type="match status" value="3"/>
</dbReference>
<feature type="region of interest" description="Disordered" evidence="12">
    <location>
        <begin position="2384"/>
        <end position="2667"/>
    </location>
</feature>
<dbReference type="GO" id="GO:0000209">
    <property type="term" value="P:protein polyubiquitination"/>
    <property type="evidence" value="ECO:0007669"/>
    <property type="project" value="TreeGrafter"/>
</dbReference>
<feature type="compositionally biased region" description="Basic and acidic residues" evidence="12">
    <location>
        <begin position="1438"/>
        <end position="1458"/>
    </location>
</feature>
<feature type="compositionally biased region" description="Acidic residues" evidence="12">
    <location>
        <begin position="2409"/>
        <end position="2418"/>
    </location>
</feature>
<feature type="active site" description="Glycyl thioester intermediate" evidence="11">
    <location>
        <position position="4076"/>
    </location>
</feature>
<feature type="compositionally biased region" description="Basic and acidic residues" evidence="12">
    <location>
        <begin position="3069"/>
        <end position="3082"/>
    </location>
</feature>
<comment type="similarity">
    <text evidence="10">Belongs to the UPL family. TOM1/PTR1 subfamily.</text>
</comment>
<dbReference type="PANTHER" id="PTHR11254">
    <property type="entry name" value="HECT DOMAIN UBIQUITIN-PROTEIN LIGASE"/>
    <property type="match status" value="1"/>
</dbReference>
<feature type="compositionally biased region" description="Polar residues" evidence="12">
    <location>
        <begin position="2384"/>
        <end position="2395"/>
    </location>
</feature>
<dbReference type="CDD" id="cd00078">
    <property type="entry name" value="HECTc"/>
    <property type="match status" value="1"/>
</dbReference>
<evidence type="ECO:0000313" key="15">
    <source>
        <dbReference type="Proteomes" id="UP001161017"/>
    </source>
</evidence>
<keyword evidence="14" id="KW-0012">Acyltransferase</keyword>
<dbReference type="Proteomes" id="UP001161017">
    <property type="component" value="Unassembled WGS sequence"/>
</dbReference>
<dbReference type="PANTHER" id="PTHR11254:SF67">
    <property type="entry name" value="E3 UBIQUITIN-PROTEIN LIGASE HUWE1"/>
    <property type="match status" value="1"/>
</dbReference>
<evidence type="ECO:0000259" key="13">
    <source>
        <dbReference type="PROSITE" id="PS50237"/>
    </source>
</evidence>
<feature type="region of interest" description="Disordered" evidence="12">
    <location>
        <begin position="880"/>
        <end position="944"/>
    </location>
</feature>
<feature type="compositionally biased region" description="Polar residues" evidence="12">
    <location>
        <begin position="1667"/>
        <end position="1685"/>
    </location>
</feature>
<evidence type="ECO:0000256" key="4">
    <source>
        <dbReference type="ARBA" id="ARBA00012485"/>
    </source>
</evidence>
<feature type="region of interest" description="Disordered" evidence="12">
    <location>
        <begin position="1436"/>
        <end position="1458"/>
    </location>
</feature>
<evidence type="ECO:0000256" key="3">
    <source>
        <dbReference type="ARBA" id="ARBA00004906"/>
    </source>
</evidence>
<evidence type="ECO:0000256" key="11">
    <source>
        <dbReference type="PROSITE-ProRule" id="PRU00104"/>
    </source>
</evidence>
<feature type="compositionally biased region" description="Basic and acidic residues" evidence="12">
    <location>
        <begin position="2431"/>
        <end position="2444"/>
    </location>
</feature>
<feature type="compositionally biased region" description="Polar residues" evidence="12">
    <location>
        <begin position="2727"/>
        <end position="2737"/>
    </location>
</feature>
<comment type="subcellular location">
    <subcellularLocation>
        <location evidence="2">Nucleus</location>
    </subcellularLocation>
</comment>
<feature type="compositionally biased region" description="Basic and acidic residues" evidence="12">
    <location>
        <begin position="2005"/>
        <end position="2042"/>
    </location>
</feature>
<feature type="region of interest" description="Disordered" evidence="12">
    <location>
        <begin position="1509"/>
        <end position="1540"/>
    </location>
</feature>
<dbReference type="SUPFAM" id="SSF56204">
    <property type="entry name" value="Hect, E3 ligase catalytic domain"/>
    <property type="match status" value="1"/>
</dbReference>
<dbReference type="InterPro" id="IPR050409">
    <property type="entry name" value="E3_ubiq-protein_ligase"/>
</dbReference>
<dbReference type="InterPro" id="IPR016024">
    <property type="entry name" value="ARM-type_fold"/>
</dbReference>
<feature type="compositionally biased region" description="Basic and acidic residues" evidence="12">
    <location>
        <begin position="3464"/>
        <end position="3475"/>
    </location>
</feature>
<organism evidence="14 15">
    <name type="scientific">Ramalina farinacea</name>
    <dbReference type="NCBI Taxonomy" id="258253"/>
    <lineage>
        <taxon>Eukaryota</taxon>
        <taxon>Fungi</taxon>
        <taxon>Dikarya</taxon>
        <taxon>Ascomycota</taxon>
        <taxon>Pezizomycotina</taxon>
        <taxon>Lecanoromycetes</taxon>
        <taxon>OSLEUM clade</taxon>
        <taxon>Lecanoromycetidae</taxon>
        <taxon>Lecanorales</taxon>
        <taxon>Lecanorineae</taxon>
        <taxon>Ramalinaceae</taxon>
        <taxon>Ramalina</taxon>
    </lineage>
</organism>
<feature type="compositionally biased region" description="Polar residues" evidence="12">
    <location>
        <begin position="3429"/>
        <end position="3463"/>
    </location>
</feature>
<dbReference type="FunFam" id="3.30.2410.10:FF:000004">
    <property type="entry name" value="E3 ubiquitin-protein ligase HUWE1, variant"/>
    <property type="match status" value="1"/>
</dbReference>
<feature type="region of interest" description="Disordered" evidence="12">
    <location>
        <begin position="2693"/>
        <end position="2760"/>
    </location>
</feature>
<dbReference type="EMBL" id="JAPUFD010000021">
    <property type="protein sequence ID" value="MDI1492833.1"/>
    <property type="molecule type" value="Genomic_DNA"/>
</dbReference>
<evidence type="ECO:0000256" key="12">
    <source>
        <dbReference type="SAM" id="MobiDB-lite"/>
    </source>
</evidence>
<feature type="compositionally biased region" description="Acidic residues" evidence="12">
    <location>
        <begin position="2502"/>
        <end position="2570"/>
    </location>
</feature>
<feature type="compositionally biased region" description="Acidic residues" evidence="12">
    <location>
        <begin position="896"/>
        <end position="908"/>
    </location>
</feature>
<feature type="domain" description="HECT" evidence="13">
    <location>
        <begin position="3773"/>
        <end position="4109"/>
    </location>
</feature>
<dbReference type="GO" id="GO:0005634">
    <property type="term" value="C:nucleus"/>
    <property type="evidence" value="ECO:0007669"/>
    <property type="project" value="UniProtKB-SubCell"/>
</dbReference>
<evidence type="ECO:0000256" key="9">
    <source>
        <dbReference type="ARBA" id="ARBA00023242"/>
    </source>
</evidence>
<sequence length="4109" mass="455362">MGRIKKAAGPKHEATVSPAVQDFVAKGSTLPLSELPQHLDSFPKRWPIPRGDLYHWIPLLNRFDAILEQLIQEYGLDDGPQTKPFGTALLERGVATEGKGSEVKAIASAELTLIGVPSDGDRLMAEQIISFSRSLLENCGNRSLYASSERLSAILDTTSLSLLSATLQLMVRLAQRFHASRQRSNTGSQSMYNALLASHYNIDLEKIQKLAEPFSKMPSSYQNTNQTPSARKGKEKASHNRKQSIRANANDLLSLLHPEPRLPNGSANSKKHKHTAAPASPTWDDWGDVCVIANRPAAKDDTKTSAPSTPSTSRRPSGPSRPSRLSTSESQSETALSVSVEVSDRKDEADTIKVTSTTLKDRSISDIMKDSASYPKEVRSDLLAQVRVAHSLMSSLESRQELVNIRLLALTNLAFIYTDENFKQKILQRDSDEPLHFQIIQQLCDLLRPPPSKPTDVPIKLQTTALGTLEALAKVKSKATDVCSALSINVNHGVLFYLLRNAIADMKTEYQGDVDIPCEEWRDAILALLDTLPTCAPRTGESLIGAGLLDLLVELLGIRTSKAERSFPKTITFLNNLVGPVRDAFQSLSTANGLESISNLMIYEVDVSLERAEKGEGLRPEYRNRVVDYQIPFFGQQTLRMIFKIVREMMTHNHGNFDRVLRNFMEQPALLAGLRKVIINPKVYGSSVWSGAVNIMSSFIHNEPTSYAIVAEAGLVRGFLETMSTKPLPAEGAATLVENDNEPDPSIASDSGRLMEYFGQKLSLETRPEGTTLARGVLPVTDAIIAIPHALGAICLNNTGMDLLRKTNALDNFFGLFESPTHLKAMTSETDLGQLIGSSLDELVRHHPTLKMMVLSSIIKMLTRVKDVCLEKGKQDKSGAKLWRQNPNGTLYSAGEDQEPEVAVESDGDMVMSDASEEGTDLQNVLSSDNPLTPGQASDESQKDATEPHILTYINVAMKFLFGFCENTNICSALVEAGGADKVLELATLPVLRYDFNNHEAARELQKVMHLFTEARPHLVLPTLVKQTQTFVDNLAPLHTHESEDSFFADYTTLERPPSESSSSSSVVTSGTSIVQSLVSVHTLCAILNEIFSSPPFNNRATSTPFSQVNLADMYVNLLQGMTSLNRVCVWEEILLMKRIPDSWIKATQVKGFGMGGAEADQVFNLATPSEGPSDSSPTSARRKSFAATDQKTAAFRNAQTLRFLLCQVPSAMVPFFQSLGKSLLGKRRSHSSDPYQRQNASIVADAISSGYMQMLNYSSPHQASKVELHSYWIVVLTFLSRLMIDGSSERPHTQVLTLLLQSFRRDGGLNIIKNILSSFHAEVDLLSKPSGEAISKEDTQRLFSTYQGIQVILNLYKSILSPRSILDASQSEEMKKYENRSGFTNSFDSKQFLVELQVTVLPVVKSLWDSDFVEKASSDIIKILIDIMKIILESPDDPDRARGHHPESSKPAHKPYEISREHVAHLKAKGFSEDLAEEALYRCMNAKTSAQSYLQRLRYFSGALRLPIPPYDKPTRSATPSPSVNLEGNQDAPPAQPTINEDTTAAAAGLAMLSQSDPFSSNPVPPGAANEATGEASVGASGAMPPPPAPRVPEESPNGPANDIEMEMSLDNLQSELPEVQSGISTQVEPEQLSNLFQRIDEARSDSPSNVQADLFQRLTDATTLLSSQRTESRPASHSQTPVPLSNMDMKDLNIARTEVRKTLIDRALDVLNVHDDVTFELSDLINAAASKATDAKAIRVEIGATLINSLISFDLDESNTESGKQVAAYANLLALILQNKEFFDACLNELKDKFEYMLGFVRISPNQTAGTSTTPWLGQTLLVMEKLLSEDSQPPQIKSSSPGPNGLPSAADIMGIEPPLVSREAKSDLFEALIKLMPSTGKDESIVLSIVRMLVILTRDREIASRLAEKKNIQRFFLMIKQLSGISDDRLTSSVMIVVRHMFEDDEIIRRIIRSEIRNGFESRPNRPMDISGYVRHMGHLAIRSPRIFVEVSNEILEMSVHEPDEHKSIKLKPEVEKRADADSIAEDSKPREERDKDTIAGDQLMQDKSSSTEMVHPANEKPKSNDKAPVVEHPSGVIHYLLSELLSYKDTDDSVGPQPKLVNGEGASASPAPQTPAGSSLQRNSSTDDSSSDVDVPTTPPLTDTKKVEVKPDQHPIHTYRIFLLQCLTELLNSYNQAKIEFINFSRKAEAKATTPSKPRSAVLTYLLTEAIPLLTLITEDSVSYKKKDMTSTWAKSALVALCLRTNECGYRYKPGTVEEDDQPELVFVRKFVLEHSLKAFKDANSSDEDMDVKYGRMLDLADLFERLLSGMLLTRNTFPSNGLDMGAQKPIAKLMFEKNFIATLTNSIADINLSLKGADRAVKYILRPLKLLTAAAVELSESSSISTTPGQTDEDEISSATSVSEVDDDREETPDLFRNSTLGMFESNREGADSSDSSRSEDEEMYDEEDYDGMEYDDDRGGFDEQDAEEVISDEEEELQGMGPIEGRPGDAGMQVIIDEEEEDPDMDDEDDDPDDSLDEDDELEMAQIQEDENDSLVGGDEDDWHDEDDEGDEDGEDLDDDDDNSADDHGSGADIVGEFGGAEEALQRLDGLERLAQDVENDTYMDDVVRVHNDDDEDEDPEDEDDDDGDDMDQTGIAYEPPELDEHESMPDPPWGWGDPDDEPFHDHHHRHHHLHHHIPRHRDDHLQNPWAILGSGPGRSLGSFRSHRTPTTGPRDDGTNPLLQRQDNTSTPPGPRRSQFSSGIPSIGDMWMSEGPEFGPGLTTQSPVSVIHNILAAIGSGDNGATAIQGPGGQLQIRLPANIRSFEAIMSGHRPPPPATRPCFVPHTTWQRWTDEAKMLFGPNEVQSRGSRVTNSLLRLMMPPALEKKKKQDEEEQKRRKEAEEMREQEKKKREEALEAEKKKEEEAARAAEEAAAAEEQARLAREAEVRSQAEAETGEGGAHAEPMQGVVAESGGPAESVPAAAVDENVAPTSTEESGPSEPVERQIVDFNGTQLDITEMGIDMAYLDALPEDIRNEVLMTQLATQRAEGAAAGAPPTEIDNDFLQALPADIRAELLQQEAQERRRRERDEARRQRATAEGTARAEDMDTGSFFASLDPNLRQHLLMEQDEETLAHLPADIAAEARALGGDRSMHRFAGGARIARPSGISRDIINRHNQHIKKQPRRPIVQMLEKPGVATLLRLMFMQQQGNVKQSLYGILQDIAMNKNTRAEIISLLLGLLQDGSVDVNAVERSYKQLSQRATQGTPSQPPRTPLKRTITDTSITSIAGLSDLKITPLMVIQQCLGSLVFLTTRNPHIPSFFLNENDGLMVPKGKSSKKSKGKEKETKALRYPINALLSLLDRPLITENTGCIEQLADLLQRITAPLMMLLKKEKEPSKEEKKDDKPVEEQATASTAEDAASPTTPVQQTSPPSADATEEPSTSPMADVQATITSENQQSAEPSTSAEGQGNQDTKAEDEKKDLPKPKSLIPPMIPEENLRLVVNIIVARECSSNTFKATLSTMTNLCAISGAKDIFGKRLVDAALDLGKSVHNDLNELIPQIKDVLSGTDPQGMDLTKFTPQSSDQAKLLRVLKALEFLFVTKRSGKPDGDDVSAKVDLVNTLYENTTFAEVWEKLGDCMSAIRQGSGMLNVATILLPLVEALMVVCTNTTNKESALHQAARETSIASPPPEARMTSLFFRFTEEHRKIINDLVRQNPKLMSGTFQLLVKNPKVLEFDNKRNFFNRRLHQRNPDTRHPQPPLQLNVRRDQVFLDSFRHLSFKSGDEIKYGKLSIRFHGEEGVDAGGVTREWFQVLSRQMFNPDYALFIPVASDRTTFHPNKLSKVNEQHLPFFRFIGRIIGKALYEGRALDCHFSRAVYKRILGKTVSIKDMETLDLDYYKSLIWMLENDISDIITETLSIETDNFGVTEIVDLVPNGRNIPVTEENKQEYVQLVVEYRLTGSVKEQLEKFLEGFHDIVAPELISIFNEQELELLISGLPDIDIDDWKNHTEYHNYQAASPQIQWFWRAVRSFDKEERAKLLQFVTGTSKVPLNGFGQLEGMNGFSRFNIHRDYGNKERLPSSHTCFNQLDLPEYEDYESLRKQVYMAMTAGSEYFGFA</sequence>
<feature type="region of interest" description="Disordered" evidence="12">
    <location>
        <begin position="1667"/>
        <end position="1688"/>
    </location>
</feature>
<keyword evidence="8" id="KW-0509">mRNA transport</keyword>
<feature type="compositionally biased region" description="Basic and acidic residues" evidence="12">
    <location>
        <begin position="3382"/>
        <end position="3398"/>
    </location>
</feature>
<dbReference type="SUPFAM" id="SSF48371">
    <property type="entry name" value="ARM repeat"/>
    <property type="match status" value="1"/>
</dbReference>
<feature type="region of interest" description="Disordered" evidence="12">
    <location>
        <begin position="2005"/>
        <end position="2074"/>
    </location>
</feature>
<evidence type="ECO:0000256" key="1">
    <source>
        <dbReference type="ARBA" id="ARBA00000885"/>
    </source>
</evidence>
<dbReference type="Pfam" id="PF06025">
    <property type="entry name" value="DUF913"/>
    <property type="match status" value="1"/>
</dbReference>
<feature type="compositionally biased region" description="Low complexity" evidence="12">
    <location>
        <begin position="2128"/>
        <end position="2146"/>
    </location>
</feature>
<dbReference type="FunFam" id="3.90.1750.10:FF:000003">
    <property type="entry name" value="E3 ubiquitin-protein ligase UPL1"/>
    <property type="match status" value="1"/>
</dbReference>
<dbReference type="Pfam" id="PF06012">
    <property type="entry name" value="DUF908"/>
    <property type="match status" value="1"/>
</dbReference>
<dbReference type="Gene3D" id="3.30.2410.10">
    <property type="entry name" value="Hect, E3 ligase catalytic domain"/>
    <property type="match status" value="1"/>
</dbReference>
<dbReference type="GO" id="GO:0006511">
    <property type="term" value="P:ubiquitin-dependent protein catabolic process"/>
    <property type="evidence" value="ECO:0007669"/>
    <property type="project" value="TreeGrafter"/>
</dbReference>
<feature type="compositionally biased region" description="Basic and acidic residues" evidence="12">
    <location>
        <begin position="2926"/>
        <end position="2940"/>
    </location>
</feature>
<gene>
    <name evidence="14" type="primary">TOM1</name>
    <name evidence="14" type="ORF">OHK93_004616</name>
</gene>
<dbReference type="Pfam" id="PF00632">
    <property type="entry name" value="HECT"/>
    <property type="match status" value="1"/>
</dbReference>
<feature type="compositionally biased region" description="Basic and acidic residues" evidence="12">
    <location>
        <begin position="2590"/>
        <end position="2602"/>
    </location>
</feature>
<keyword evidence="9" id="KW-0539">Nucleus</keyword>
<dbReference type="Gene3D" id="3.30.2160.10">
    <property type="entry name" value="Hect, E3 ligase catalytic domain"/>
    <property type="match status" value="1"/>
</dbReference>
<feature type="compositionally biased region" description="Low complexity" evidence="12">
    <location>
        <begin position="304"/>
        <end position="328"/>
    </location>
</feature>
<dbReference type="SMART" id="SM00119">
    <property type="entry name" value="HECTc"/>
    <property type="match status" value="1"/>
</dbReference>
<feature type="region of interest" description="Disordered" evidence="12">
    <location>
        <begin position="3069"/>
        <end position="3097"/>
    </location>
</feature>
<feature type="region of interest" description="Disordered" evidence="12">
    <location>
        <begin position="3382"/>
        <end position="3482"/>
    </location>
</feature>
<dbReference type="InterPro" id="IPR025527">
    <property type="entry name" value="HUWE1/Rev1_UBM"/>
</dbReference>
<dbReference type="EC" id="2.3.2.26" evidence="4"/>
<evidence type="ECO:0000256" key="5">
    <source>
        <dbReference type="ARBA" id="ARBA00022448"/>
    </source>
</evidence>
<feature type="compositionally biased region" description="Acidic residues" evidence="12">
    <location>
        <begin position="2619"/>
        <end position="2638"/>
    </location>
</feature>
<feature type="region of interest" description="Disordered" evidence="12">
    <location>
        <begin position="1556"/>
        <end position="1605"/>
    </location>
</feature>
<evidence type="ECO:0000256" key="7">
    <source>
        <dbReference type="ARBA" id="ARBA00022786"/>
    </source>
</evidence>
<comment type="catalytic activity">
    <reaction evidence="1">
        <text>S-ubiquitinyl-[E2 ubiquitin-conjugating enzyme]-L-cysteine + [acceptor protein]-L-lysine = [E2 ubiquitin-conjugating enzyme]-L-cysteine + N(6)-ubiquitinyl-[acceptor protein]-L-lysine.</text>
        <dbReference type="EC" id="2.3.2.26"/>
    </reaction>
</comment>
<protein>
    <recommendedName>
        <fullName evidence="4">HECT-type E3 ubiquitin transferase</fullName>
        <ecNumber evidence="4">2.3.2.26</ecNumber>
    </recommendedName>
</protein>
<feature type="region of interest" description="Disordered" evidence="12">
    <location>
        <begin position="215"/>
        <end position="242"/>
    </location>
</feature>
<feature type="compositionally biased region" description="Polar residues" evidence="12">
    <location>
        <begin position="217"/>
        <end position="229"/>
    </location>
</feature>
<dbReference type="InterPro" id="IPR010309">
    <property type="entry name" value="E3_Ub_ligase_DUF908"/>
</dbReference>
<feature type="region of interest" description="Disordered" evidence="12">
    <location>
        <begin position="2093"/>
        <end position="2153"/>
    </location>
</feature>
<dbReference type="Gene3D" id="3.90.1750.10">
    <property type="entry name" value="Hect, E3 ligase catalytic domains"/>
    <property type="match status" value="1"/>
</dbReference>
<dbReference type="InterPro" id="IPR000569">
    <property type="entry name" value="HECT_dom"/>
</dbReference>